<feature type="compositionally biased region" description="Polar residues" evidence="12">
    <location>
        <begin position="527"/>
        <end position="543"/>
    </location>
</feature>
<feature type="compositionally biased region" description="Polar residues" evidence="12">
    <location>
        <begin position="130"/>
        <end position="146"/>
    </location>
</feature>
<keyword evidence="7 11" id="KW-0804">Transcription</keyword>
<dbReference type="Pfam" id="PF06333">
    <property type="entry name" value="Med13_C"/>
    <property type="match status" value="1"/>
</dbReference>
<feature type="region of interest" description="Disordered" evidence="12">
    <location>
        <begin position="498"/>
        <end position="575"/>
    </location>
</feature>
<evidence type="ECO:0000256" key="6">
    <source>
        <dbReference type="ARBA" id="ARBA00023159"/>
    </source>
</evidence>
<evidence type="ECO:0000313" key="15">
    <source>
        <dbReference type="EMBL" id="TPX51715.1"/>
    </source>
</evidence>
<organism evidence="15 16">
    <name type="scientific">Synchytrium endobioticum</name>
    <dbReference type="NCBI Taxonomy" id="286115"/>
    <lineage>
        <taxon>Eukaryota</taxon>
        <taxon>Fungi</taxon>
        <taxon>Fungi incertae sedis</taxon>
        <taxon>Chytridiomycota</taxon>
        <taxon>Chytridiomycota incertae sedis</taxon>
        <taxon>Chytridiomycetes</taxon>
        <taxon>Synchytriales</taxon>
        <taxon>Synchytriaceae</taxon>
        <taxon>Synchytrium</taxon>
    </lineage>
</organism>
<feature type="domain" description="Mediator complex subunit Med13 C-terminal" evidence="13">
    <location>
        <begin position="1256"/>
        <end position="1646"/>
    </location>
</feature>
<feature type="region of interest" description="Disordered" evidence="12">
    <location>
        <begin position="116"/>
        <end position="169"/>
    </location>
</feature>
<feature type="region of interest" description="Disordered" evidence="12">
    <location>
        <begin position="1380"/>
        <end position="1430"/>
    </location>
</feature>
<feature type="domain" description="MID" evidence="14">
    <location>
        <begin position="1057"/>
        <end position="1230"/>
    </location>
</feature>
<name>A0A507DKE8_9FUNG</name>
<dbReference type="GO" id="GO:0003713">
    <property type="term" value="F:transcription coactivator activity"/>
    <property type="evidence" value="ECO:0007669"/>
    <property type="project" value="TreeGrafter"/>
</dbReference>
<dbReference type="OrthoDB" id="2163547at2759"/>
<keyword evidence="6 11" id="KW-0010">Activator</keyword>
<feature type="compositionally biased region" description="Polar residues" evidence="12">
    <location>
        <begin position="502"/>
        <end position="519"/>
    </location>
</feature>
<dbReference type="GO" id="GO:0045944">
    <property type="term" value="P:positive regulation of transcription by RNA polymerase II"/>
    <property type="evidence" value="ECO:0007669"/>
    <property type="project" value="TreeGrafter"/>
</dbReference>
<evidence type="ECO:0000256" key="9">
    <source>
        <dbReference type="ARBA" id="ARBA00025661"/>
    </source>
</evidence>
<feature type="region of interest" description="Disordered" evidence="12">
    <location>
        <begin position="184"/>
        <end position="205"/>
    </location>
</feature>
<evidence type="ECO:0000256" key="7">
    <source>
        <dbReference type="ARBA" id="ARBA00023163"/>
    </source>
</evidence>
<dbReference type="InterPro" id="IPR051139">
    <property type="entry name" value="Mediator_complx_sub13"/>
</dbReference>
<evidence type="ECO:0000256" key="10">
    <source>
        <dbReference type="ARBA" id="ARBA00032008"/>
    </source>
</evidence>
<dbReference type="VEuPathDB" id="FungiDB:SeMB42_g00882"/>
<dbReference type="GO" id="GO:0016592">
    <property type="term" value="C:mediator complex"/>
    <property type="evidence" value="ECO:0007669"/>
    <property type="project" value="InterPro"/>
</dbReference>
<dbReference type="PANTHER" id="PTHR48249">
    <property type="entry name" value="MEDIATOR OF RNA POLYMERASE II TRANSCRIPTION SUBUNIT 13"/>
    <property type="match status" value="1"/>
</dbReference>
<proteinExistence type="inferred from homology"/>
<evidence type="ECO:0000256" key="4">
    <source>
        <dbReference type="ARBA" id="ARBA00022491"/>
    </source>
</evidence>
<reference evidence="15 16" key="1">
    <citation type="journal article" date="2019" name="Sci. Rep.">
        <title>Comparative genomics of chytrid fungi reveal insights into the obligate biotrophic and pathogenic lifestyle of Synchytrium endobioticum.</title>
        <authorList>
            <person name="van de Vossenberg B.T.L.H."/>
            <person name="Warris S."/>
            <person name="Nguyen H.D.T."/>
            <person name="van Gent-Pelzer M.P.E."/>
            <person name="Joly D.L."/>
            <person name="van de Geest H.C."/>
            <person name="Bonants P.J.M."/>
            <person name="Smith D.S."/>
            <person name="Levesque C.A."/>
            <person name="van der Lee T.A.J."/>
        </authorList>
    </citation>
    <scope>NUCLEOTIDE SEQUENCE [LARGE SCALE GENOMIC DNA]</scope>
    <source>
        <strain evidence="15 16">LEV6574</strain>
    </source>
</reference>
<evidence type="ECO:0000256" key="11">
    <source>
        <dbReference type="RuleBase" id="RU364134"/>
    </source>
</evidence>
<comment type="similarity">
    <text evidence="2 11">Belongs to the Mediator complex subunit 13 family.</text>
</comment>
<accession>A0A507DKE8</accession>
<keyword evidence="5 11" id="KW-0805">Transcription regulation</keyword>
<comment type="caution">
    <text evidence="15">The sequence shown here is derived from an EMBL/GenBank/DDBJ whole genome shotgun (WGS) entry which is preliminary data.</text>
</comment>
<keyword evidence="4 11" id="KW-0678">Repressor</keyword>
<dbReference type="Pfam" id="PF18296">
    <property type="entry name" value="MID_MedPIWI"/>
    <property type="match status" value="1"/>
</dbReference>
<evidence type="ECO:0000313" key="16">
    <source>
        <dbReference type="Proteomes" id="UP000320475"/>
    </source>
</evidence>
<evidence type="ECO:0000256" key="12">
    <source>
        <dbReference type="SAM" id="MobiDB-lite"/>
    </source>
</evidence>
<feature type="compositionally biased region" description="Polar residues" evidence="12">
    <location>
        <begin position="1395"/>
        <end position="1418"/>
    </location>
</feature>
<comment type="subunit">
    <text evidence="11">Component of the SRB8-11 complex, which itself associates with the Mediator complex.</text>
</comment>
<gene>
    <name evidence="15" type="ORF">SeLEV6574_g00093</name>
</gene>
<evidence type="ECO:0000256" key="5">
    <source>
        <dbReference type="ARBA" id="ARBA00023015"/>
    </source>
</evidence>
<dbReference type="InterPro" id="IPR009401">
    <property type="entry name" value="Med13_C"/>
</dbReference>
<evidence type="ECO:0000256" key="8">
    <source>
        <dbReference type="ARBA" id="ARBA00023242"/>
    </source>
</evidence>
<evidence type="ECO:0000259" key="13">
    <source>
        <dbReference type="Pfam" id="PF06333"/>
    </source>
</evidence>
<feature type="compositionally biased region" description="Pro residues" evidence="12">
    <location>
        <begin position="659"/>
        <end position="677"/>
    </location>
</feature>
<comment type="function">
    <text evidence="9 11">Component of the SRB8-11 complex. The SRB8-11 complex is a regulatory module of the Mediator complex which is itself involved in regulation of basal and activated RNA polymerase II-dependent transcription. The SRB8-11 complex may be involved in the transcriptional repression of a subset of genes regulated by Mediator. It may inhibit the association of the Mediator complex with RNA polymerase II to form the holoenzyme complex.</text>
</comment>
<protein>
    <recommendedName>
        <fullName evidence="3 11">Mediator of RNA polymerase II transcription subunit 13</fullName>
    </recommendedName>
    <alternativeName>
        <fullName evidence="10 11">Mediator complex subunit 13</fullName>
    </alternativeName>
</protein>
<evidence type="ECO:0000259" key="14">
    <source>
        <dbReference type="Pfam" id="PF18296"/>
    </source>
</evidence>
<evidence type="ECO:0000256" key="1">
    <source>
        <dbReference type="ARBA" id="ARBA00004123"/>
    </source>
</evidence>
<evidence type="ECO:0000256" key="3">
    <source>
        <dbReference type="ARBA" id="ARBA00019618"/>
    </source>
</evidence>
<dbReference type="PANTHER" id="PTHR48249:SF3">
    <property type="entry name" value="MEDIATOR OF RNA POLYMERASE II TRANSCRIPTION SUBUNIT 13"/>
    <property type="match status" value="1"/>
</dbReference>
<dbReference type="InterPro" id="IPR041285">
    <property type="entry name" value="MID_MedPIWI"/>
</dbReference>
<dbReference type="EMBL" id="QEAM01000002">
    <property type="protein sequence ID" value="TPX51715.1"/>
    <property type="molecule type" value="Genomic_DNA"/>
</dbReference>
<evidence type="ECO:0000256" key="2">
    <source>
        <dbReference type="ARBA" id="ARBA00009354"/>
    </source>
</evidence>
<sequence length="1677" mass="183223">MLFISDSSLGRRPQANVANKRPIVAMVSVLDEHAFTNSIVLTNIKRIRWRRYHHVCSVTDIPWRLSSAPLDAGPQPSHHSPIKDPLLCAHLAVLKSGIPCTWRLADYDPSCNPENPRPTRLYANSPIRPASTNSPDRTASIATSPLNMDRPSPHPTQQTESRPFLPASPYARVPPIPASHLPGDFSLTPATVAHDSRTTDPNHPSSHHALICRELWIFEFGDLSLQNCTELSSLKELESGWLSSENVYSAPGSSHVAPSSVEYGLFIHAMHNLLERSFGIVRLGHRFVMQPQAPPSSPSCPPSQVAAQGQMTPQISCELHMYITGTNIVIQPCILWAEHRLISRSDLQHDTLVNVALSPSGLAAVASMPANFKEATHQETWASLLNTKISQRDHTIPSYLMVRVPESNITCLYPSNLIYVQSNQNISSSSATHQQQVHERDLSRCHWTEASLRATKLFPAMPQMKLGTSIDYWDYVSVSRNVTDLALEKAGLVESLLAPPLSTDSPKPSANSPATTINYLQPKVSRHNSPSQVSLPIPTTSLIDATPGLSTTTAPQSSASAAHTPHHDLSDGMSVSVQRDDFGGDSHLDMEDDEIGDDDFDFFDKPINAPPANSTITSIPTSIASTEPASPAFSLTGLLSPVPLNHPTPRASQPSETYPHPPTGPPAVTPQDPPHSPTPGVHAYGSVAVDGPVGCTPMAVATPGTTLLHSMTSPATNIPDPVMDGERKPFVVESILRSGSNDKQALNGNHDVPEAWSAITFTNLDGLLDTWPSSSTSQMGHNVKWTYSPAKKRVIKRKRLARISPSSPPKRTKMAPDTDAAYGVESHAQPEMYWNPSDAMVETDGVLVALHSSASLDGDEASFWSRLCGCRYEHGAESPVLQQQTVIDDMLSRTLPNWRGEETYAMAVELALEHACLGSQVLYSCHGYPESVIDTGRRMLCSPDMIASVLFQLAPVITSALSRDGIASTDDRQLRPSIKGPLTIQQYSELQVESDRAVAKYGRFSLRKKSKRTSEPVIDLLSVPDILALHDDNMLALSPSSIRFWEKLRLAPVGGQRNIMWLALCPAGQEVCDETRTWMIDFACAYAGCQLGSCLPFTLSEPLGKPVIPVHLVPLQANEAPDAQRFRSYVAAFERLALYLNPVVDRLTDWLVIFIVDPFPHISNSMVYLSWIFSRMLQGLNNEKRGMPLLRSKLVIQVLPAEVVLNPDVLRRLPAISMKEVVFGVYSKCRQHFKGPELSGFHTSVPTPSAAIANLPYAIATARPRQVILSVAKRISLPVVHAVDADRVMHIAIESNTKWICAAWCDQSGEMVDVAAFRKVGGEIKKCVRAILERTLILAGRGGVWWRLVFGFGSTFDMKQDLAHWVDSLQWFVPDSSRAAVNSSPQPVGPPSSHVLHSNSGTPHTMSSPMGRSPTSTLTPPPIHSASPRVQDGLPMHFIASISLVSFNSIKVASQFIPNEGSCNTTTSSSSGVVGRMGFDVADDVGGSFDGRHFSFPLPCTSENSTGELFKEGLQSTSAVVVSNQRIPLWSRDAILPLATGWLVHVKVADNWTGMHASGSVDMSIASPHHRAYTQSASQEVSLLWHHHNPHAELLSSNYASWGPPLPPERPSRAIPGSSPVTPHHAAIVRDILKQYHSLKYLRHASLYWTQGEAAVSNSQPWMFQSCDRMISMLCNS</sequence>
<feature type="compositionally biased region" description="Low complexity" evidence="12">
    <location>
        <begin position="550"/>
        <end position="563"/>
    </location>
</feature>
<dbReference type="Proteomes" id="UP000320475">
    <property type="component" value="Unassembled WGS sequence"/>
</dbReference>
<comment type="subcellular location">
    <subcellularLocation>
        <location evidence="1 11">Nucleus</location>
    </subcellularLocation>
</comment>
<feature type="region of interest" description="Disordered" evidence="12">
    <location>
        <begin position="641"/>
        <end position="681"/>
    </location>
</feature>
<keyword evidence="8 11" id="KW-0539">Nucleus</keyword>